<dbReference type="SUPFAM" id="SSF55961">
    <property type="entry name" value="Bet v1-like"/>
    <property type="match status" value="1"/>
</dbReference>
<accession>A0A4Y3VRX1</accession>
<dbReference type="Gene3D" id="3.30.530.20">
    <property type="match status" value="1"/>
</dbReference>
<proteinExistence type="predicted"/>
<gene>
    <name evidence="1" type="ORF">SSP24_66130</name>
</gene>
<dbReference type="RefSeq" id="WP_229866298.1">
    <property type="nucleotide sequence ID" value="NZ_BJND01000061.1"/>
</dbReference>
<dbReference type="Proteomes" id="UP000317881">
    <property type="component" value="Unassembled WGS sequence"/>
</dbReference>
<protein>
    <recommendedName>
        <fullName evidence="3">Polyketide cyclase</fullName>
    </recommendedName>
</protein>
<dbReference type="InterPro" id="IPR023393">
    <property type="entry name" value="START-like_dom_sf"/>
</dbReference>
<organism evidence="1 2">
    <name type="scientific">Streptomyces spinoverrucosus</name>
    <dbReference type="NCBI Taxonomy" id="284043"/>
    <lineage>
        <taxon>Bacteria</taxon>
        <taxon>Bacillati</taxon>
        <taxon>Actinomycetota</taxon>
        <taxon>Actinomycetes</taxon>
        <taxon>Kitasatosporales</taxon>
        <taxon>Streptomycetaceae</taxon>
        <taxon>Streptomyces</taxon>
    </lineage>
</organism>
<reference evidence="1 2" key="1">
    <citation type="submission" date="2019-06" db="EMBL/GenBank/DDBJ databases">
        <title>Whole genome shotgun sequence of Streptomyces spinoverrucosus NBRC 14228.</title>
        <authorList>
            <person name="Hosoyama A."/>
            <person name="Uohara A."/>
            <person name="Ohji S."/>
            <person name="Ichikawa N."/>
        </authorList>
    </citation>
    <scope>NUCLEOTIDE SEQUENCE [LARGE SCALE GENOMIC DNA]</scope>
    <source>
        <strain evidence="1 2">NBRC 14228</strain>
    </source>
</reference>
<evidence type="ECO:0008006" key="3">
    <source>
        <dbReference type="Google" id="ProtNLM"/>
    </source>
</evidence>
<sequence>MSGRRLVRTVAWTATAAAMAVGGYAGLVSGALPVDLGVGRRVRPLGPQTLDIAAPRDVLFDVIAQPYMGRATRAMREKVRVLERGSDMVLAAHFTPVGGRWKAVTVETVRFSRPDRVDFRLVRGPVPYVVESFTLTELPTGTRLLYEGEMGTDLWRAGAWWGEKVAARWEGTVAASLATVKEEAERRARR</sequence>
<dbReference type="EMBL" id="BJND01000061">
    <property type="protein sequence ID" value="GEC08958.1"/>
    <property type="molecule type" value="Genomic_DNA"/>
</dbReference>
<comment type="caution">
    <text evidence="1">The sequence shown here is derived from an EMBL/GenBank/DDBJ whole genome shotgun (WGS) entry which is preliminary data.</text>
</comment>
<dbReference type="AlphaFoldDB" id="A0A4Y3VRX1"/>
<name>A0A4Y3VRX1_9ACTN</name>
<keyword evidence="2" id="KW-1185">Reference proteome</keyword>
<dbReference type="CDD" id="cd07812">
    <property type="entry name" value="SRPBCC"/>
    <property type="match status" value="1"/>
</dbReference>
<evidence type="ECO:0000313" key="2">
    <source>
        <dbReference type="Proteomes" id="UP000317881"/>
    </source>
</evidence>
<evidence type="ECO:0000313" key="1">
    <source>
        <dbReference type="EMBL" id="GEC08958.1"/>
    </source>
</evidence>